<organism evidence="1 2">
    <name type="scientific">Cudoniella acicularis</name>
    <dbReference type="NCBI Taxonomy" id="354080"/>
    <lineage>
        <taxon>Eukaryota</taxon>
        <taxon>Fungi</taxon>
        <taxon>Dikarya</taxon>
        <taxon>Ascomycota</taxon>
        <taxon>Pezizomycotina</taxon>
        <taxon>Leotiomycetes</taxon>
        <taxon>Helotiales</taxon>
        <taxon>Tricladiaceae</taxon>
        <taxon>Cudoniella</taxon>
    </lineage>
</organism>
<dbReference type="OrthoDB" id="20872at2759"/>
<evidence type="ECO:0000313" key="2">
    <source>
        <dbReference type="Proteomes" id="UP000566819"/>
    </source>
</evidence>
<keyword evidence="2" id="KW-1185">Reference proteome</keyword>
<accession>A0A8H4W1F4</accession>
<protein>
    <submittedName>
        <fullName evidence="1">Uncharacterized protein</fullName>
    </submittedName>
</protein>
<dbReference type="AlphaFoldDB" id="A0A8H4W1F4"/>
<reference evidence="1 2" key="1">
    <citation type="submission" date="2020-03" db="EMBL/GenBank/DDBJ databases">
        <title>Draft Genome Sequence of Cudoniella acicularis.</title>
        <authorList>
            <person name="Buettner E."/>
            <person name="Kellner H."/>
        </authorList>
    </citation>
    <scope>NUCLEOTIDE SEQUENCE [LARGE SCALE GENOMIC DNA]</scope>
    <source>
        <strain evidence="1 2">DSM 108380</strain>
    </source>
</reference>
<dbReference type="Proteomes" id="UP000566819">
    <property type="component" value="Unassembled WGS sequence"/>
</dbReference>
<comment type="caution">
    <text evidence="1">The sequence shown here is derived from an EMBL/GenBank/DDBJ whole genome shotgun (WGS) entry which is preliminary data.</text>
</comment>
<evidence type="ECO:0000313" key="1">
    <source>
        <dbReference type="EMBL" id="KAF4630117.1"/>
    </source>
</evidence>
<dbReference type="EMBL" id="JAAMPI010000588">
    <property type="protein sequence ID" value="KAF4630117.1"/>
    <property type="molecule type" value="Genomic_DNA"/>
</dbReference>
<proteinExistence type="predicted"/>
<gene>
    <name evidence="1" type="ORF">G7Y89_g8029</name>
</gene>
<name>A0A8H4W1F4_9HELO</name>
<sequence>MHRNYFDAEYVVLHDQYLLDFEWANDGSPCLALIFSRWFTRGWTALELIMSKRIKVLYKGRDGEPVVKDLDSDILAQDPSRCTRAHRVASSIVRRLRQQIRNVDKNGVFAGSWHFRPLEKEDSVLGRLLPNSTLTSVIMKIRDAVRHWPYCVLLRDNNRNHGLGLLVIPMEREDQDGYFINCRFVGSIHESAPPDPGSHDSRFGFDRFKIGNEGDQPDMLMTRFPTKAAS</sequence>